<dbReference type="Proteomes" id="UP000789920">
    <property type="component" value="Unassembled WGS sequence"/>
</dbReference>
<feature type="non-terminal residue" evidence="1">
    <location>
        <position position="1"/>
    </location>
</feature>
<dbReference type="EMBL" id="CAJVQC010170838">
    <property type="protein sequence ID" value="CAG8850452.1"/>
    <property type="molecule type" value="Genomic_DNA"/>
</dbReference>
<reference evidence="1" key="1">
    <citation type="submission" date="2021-06" db="EMBL/GenBank/DDBJ databases">
        <authorList>
            <person name="Kallberg Y."/>
            <person name="Tangrot J."/>
            <person name="Rosling A."/>
        </authorList>
    </citation>
    <scope>NUCLEOTIDE SEQUENCE</scope>
    <source>
        <strain evidence="1">MA461A</strain>
    </source>
</reference>
<name>A0ACA9SYC2_9GLOM</name>
<feature type="non-terminal residue" evidence="1">
    <location>
        <position position="72"/>
    </location>
</feature>
<accession>A0ACA9SYC2</accession>
<sequence>HKDLILLAQSLEPVNKFNKLDEILTENKLDKEDELIEKDKQSNYETDDNELIEVFQECEDDKDIIDNAIEES</sequence>
<evidence type="ECO:0000313" key="2">
    <source>
        <dbReference type="Proteomes" id="UP000789920"/>
    </source>
</evidence>
<protein>
    <submittedName>
        <fullName evidence="1">23801_t:CDS:1</fullName>
    </submittedName>
</protein>
<comment type="caution">
    <text evidence="1">The sequence shown here is derived from an EMBL/GenBank/DDBJ whole genome shotgun (WGS) entry which is preliminary data.</text>
</comment>
<evidence type="ECO:0000313" key="1">
    <source>
        <dbReference type="EMBL" id="CAG8850452.1"/>
    </source>
</evidence>
<proteinExistence type="predicted"/>
<organism evidence="1 2">
    <name type="scientific">Racocetra persica</name>
    <dbReference type="NCBI Taxonomy" id="160502"/>
    <lineage>
        <taxon>Eukaryota</taxon>
        <taxon>Fungi</taxon>
        <taxon>Fungi incertae sedis</taxon>
        <taxon>Mucoromycota</taxon>
        <taxon>Glomeromycotina</taxon>
        <taxon>Glomeromycetes</taxon>
        <taxon>Diversisporales</taxon>
        <taxon>Gigasporaceae</taxon>
        <taxon>Racocetra</taxon>
    </lineage>
</organism>
<gene>
    <name evidence="1" type="ORF">RPERSI_LOCUS36103</name>
</gene>
<keyword evidence="2" id="KW-1185">Reference proteome</keyword>